<evidence type="ECO:0000313" key="3">
    <source>
        <dbReference type="EMBL" id="KAG5173640.1"/>
    </source>
</evidence>
<dbReference type="SUPFAM" id="SSF50475">
    <property type="entry name" value="FMN-binding split barrel"/>
    <property type="match status" value="1"/>
</dbReference>
<comment type="caution">
    <text evidence="3">The sequence shown here is derived from an EMBL/GenBank/DDBJ whole genome shotgun (WGS) entry which is preliminary data.</text>
</comment>
<evidence type="ECO:0000259" key="2">
    <source>
        <dbReference type="Pfam" id="PF12766"/>
    </source>
</evidence>
<feature type="region of interest" description="Disordered" evidence="1">
    <location>
        <begin position="30"/>
        <end position="61"/>
    </location>
</feature>
<dbReference type="PANTHER" id="PTHR28243:SF1">
    <property type="entry name" value="PYRIDOXAMINE 5'-PHOSPHATE OXIDASE ALR4036 FAMILY FMN-BINDING DOMAIN-CONTAINING PROTEIN"/>
    <property type="match status" value="1"/>
</dbReference>
<dbReference type="Gene3D" id="2.30.110.10">
    <property type="entry name" value="Electron Transport, Fmn-binding Protein, Chain A"/>
    <property type="match status" value="1"/>
</dbReference>
<proteinExistence type="predicted"/>
<dbReference type="AlphaFoldDB" id="A0A8H7Y9N0"/>
<reference evidence="3" key="1">
    <citation type="submission" date="2021-02" db="EMBL/GenBank/DDBJ databases">
        <title>Psilocybe cubensis genome.</title>
        <authorList>
            <person name="Mckernan K.J."/>
            <person name="Crawford S."/>
            <person name="Trippe A."/>
            <person name="Kane L.T."/>
            <person name="Mclaughlin S."/>
        </authorList>
    </citation>
    <scope>NUCLEOTIDE SEQUENCE [LARGE SCALE GENOMIC DNA]</scope>
    <source>
        <strain evidence="3">MGC-MH-2018</strain>
    </source>
</reference>
<protein>
    <recommendedName>
        <fullName evidence="2">Pyridoxamine 5'-phosphate oxidase Alr4036 family FMN-binding domain-containing protein</fullName>
    </recommendedName>
</protein>
<evidence type="ECO:0000256" key="1">
    <source>
        <dbReference type="SAM" id="MobiDB-lite"/>
    </source>
</evidence>
<feature type="domain" description="Pyridoxamine 5'-phosphate oxidase Alr4036 family FMN-binding" evidence="2">
    <location>
        <begin position="45"/>
        <end position="127"/>
    </location>
</feature>
<accession>A0A8H7Y9N0</accession>
<dbReference type="InterPro" id="IPR012349">
    <property type="entry name" value="Split_barrel_FMN-bd"/>
</dbReference>
<dbReference type="PANTHER" id="PTHR28243">
    <property type="entry name" value="AGL049CP"/>
    <property type="match status" value="1"/>
</dbReference>
<sequence length="281" mass="31886">MTPTIPRWKRIIETALAEYKNQTGTLSTFESPLGVLPQSSDGAGTRAQRSPFEIATTDNTRPTPRVRSHIFRSFLSHPSHPSLPLLLSSTDIRTPKVSQIANHKAVEIAWWIDGTQQQFRILANVYIVPEPNHPLLAPFRKQLEESKLEAGDAISLYPSTEEWESQRKSMFASMSAHMRASWCRPTPGSPLSLHGGPEAVKNWPTRVVQPDREKMSPEEFKEAQKNWELALSNFALVVIDPYEVDFVDLGGAKGKLDRRWLFVKAREGEYGWKWTEEELVP</sequence>
<dbReference type="EMBL" id="JAFIQS010000001">
    <property type="protein sequence ID" value="KAG5173640.1"/>
    <property type="molecule type" value="Genomic_DNA"/>
</dbReference>
<name>A0A8H7Y9N0_PSICU</name>
<organism evidence="3">
    <name type="scientific">Psilocybe cubensis</name>
    <name type="common">Psychedelic mushroom</name>
    <name type="synonym">Stropharia cubensis</name>
    <dbReference type="NCBI Taxonomy" id="181762"/>
    <lineage>
        <taxon>Eukaryota</taxon>
        <taxon>Fungi</taxon>
        <taxon>Dikarya</taxon>
        <taxon>Basidiomycota</taxon>
        <taxon>Agaricomycotina</taxon>
        <taxon>Agaricomycetes</taxon>
        <taxon>Agaricomycetidae</taxon>
        <taxon>Agaricales</taxon>
        <taxon>Agaricineae</taxon>
        <taxon>Strophariaceae</taxon>
        <taxon>Psilocybe</taxon>
    </lineage>
</organism>
<dbReference type="Pfam" id="PF12766">
    <property type="entry name" value="Pyridox_oxase_2"/>
    <property type="match status" value="1"/>
</dbReference>
<dbReference type="GO" id="GO:0010181">
    <property type="term" value="F:FMN binding"/>
    <property type="evidence" value="ECO:0007669"/>
    <property type="project" value="InterPro"/>
</dbReference>
<dbReference type="InterPro" id="IPR024624">
    <property type="entry name" value="Pyridox_Oxase_Alr4036_FMN-bd"/>
</dbReference>
<gene>
    <name evidence="3" type="ORF">JR316_000297</name>
</gene>